<dbReference type="STRING" id="502025.Hoch_3495"/>
<protein>
    <recommendedName>
        <fullName evidence="3">DNA-3-methyladenine glycosylase II</fullName>
        <ecNumber evidence="3">3.2.2.21</ecNumber>
    </recommendedName>
</protein>
<keyword evidence="7" id="KW-0326">Glycosidase</keyword>
<keyword evidence="8" id="KW-1185">Reference proteome</keyword>
<sequence length="220" mass="23942">MLAAMSRAPASAQPVLDIAASLVHLRGTGAHMPALIAVHGPPDLARTRNSFASLGRAIVYQQLATRAAAAIYARFLALFPRGRFPTPAALLAVSEDTLRSAGLSRAKATALRDLAAKFADGSVRSRQFSRMDADELRATLTQVRGIGPWSVDMFLIFGLMRPDVLPVGDLGVRKGMQRYFELEELPKPAEMQELAAPWAPFRSVASWYMWRVAENGIPGR</sequence>
<organism evidence="7 8">
    <name type="scientific">Haliangium ochraceum (strain DSM 14365 / JCM 11303 / SMP-2)</name>
    <dbReference type="NCBI Taxonomy" id="502025"/>
    <lineage>
        <taxon>Bacteria</taxon>
        <taxon>Pseudomonadati</taxon>
        <taxon>Myxococcota</taxon>
        <taxon>Polyangia</taxon>
        <taxon>Haliangiales</taxon>
        <taxon>Kofleriaceae</taxon>
        <taxon>Haliangium</taxon>
    </lineage>
</organism>
<dbReference type="FunFam" id="1.10.340.30:FF:000004">
    <property type="entry name" value="DNA-3-methyladenine glycosylase II"/>
    <property type="match status" value="1"/>
</dbReference>
<keyword evidence="5" id="KW-0234">DNA repair</keyword>
<dbReference type="GO" id="GO:0032993">
    <property type="term" value="C:protein-DNA complex"/>
    <property type="evidence" value="ECO:0007669"/>
    <property type="project" value="TreeGrafter"/>
</dbReference>
<dbReference type="EMBL" id="CP001804">
    <property type="protein sequence ID" value="ACY15997.1"/>
    <property type="molecule type" value="Genomic_DNA"/>
</dbReference>
<dbReference type="KEGG" id="hoh:Hoch_3495"/>
<dbReference type="AlphaFoldDB" id="D0LW65"/>
<dbReference type="SMART" id="SM00478">
    <property type="entry name" value="ENDO3c"/>
    <property type="match status" value="1"/>
</dbReference>
<comment type="catalytic activity">
    <reaction evidence="1">
        <text>Hydrolysis of alkylated DNA, releasing 3-methyladenine, 3-methylguanine, 7-methylguanine and 7-methyladenine.</text>
        <dbReference type="EC" id="3.2.2.21"/>
    </reaction>
</comment>
<name>D0LW65_HALO1</name>
<dbReference type="SUPFAM" id="SSF48150">
    <property type="entry name" value="DNA-glycosylase"/>
    <property type="match status" value="1"/>
</dbReference>
<dbReference type="GO" id="GO:0008725">
    <property type="term" value="F:DNA-3-methyladenine glycosylase activity"/>
    <property type="evidence" value="ECO:0007669"/>
    <property type="project" value="TreeGrafter"/>
</dbReference>
<keyword evidence="7" id="KW-0378">Hydrolase</keyword>
<evidence type="ECO:0000313" key="7">
    <source>
        <dbReference type="EMBL" id="ACY15997.1"/>
    </source>
</evidence>
<comment type="similarity">
    <text evidence="2">Belongs to the alkylbase DNA glycosidase AlkA family.</text>
</comment>
<dbReference type="GO" id="GO:0043916">
    <property type="term" value="F:DNA-7-methylguanine glycosylase activity"/>
    <property type="evidence" value="ECO:0007669"/>
    <property type="project" value="TreeGrafter"/>
</dbReference>
<reference evidence="7 8" key="1">
    <citation type="journal article" date="2010" name="Stand. Genomic Sci.">
        <title>Complete genome sequence of Haliangium ochraceum type strain (SMP-2).</title>
        <authorList>
            <consortium name="US DOE Joint Genome Institute (JGI-PGF)"/>
            <person name="Ivanova N."/>
            <person name="Daum C."/>
            <person name="Lang E."/>
            <person name="Abt B."/>
            <person name="Kopitz M."/>
            <person name="Saunders E."/>
            <person name="Lapidus A."/>
            <person name="Lucas S."/>
            <person name="Glavina Del Rio T."/>
            <person name="Nolan M."/>
            <person name="Tice H."/>
            <person name="Copeland A."/>
            <person name="Cheng J.F."/>
            <person name="Chen F."/>
            <person name="Bruce D."/>
            <person name="Goodwin L."/>
            <person name="Pitluck S."/>
            <person name="Mavromatis K."/>
            <person name="Pati A."/>
            <person name="Mikhailova N."/>
            <person name="Chen A."/>
            <person name="Palaniappan K."/>
            <person name="Land M."/>
            <person name="Hauser L."/>
            <person name="Chang Y.J."/>
            <person name="Jeffries C.D."/>
            <person name="Detter J.C."/>
            <person name="Brettin T."/>
            <person name="Rohde M."/>
            <person name="Goker M."/>
            <person name="Bristow J."/>
            <person name="Markowitz V."/>
            <person name="Eisen J.A."/>
            <person name="Hugenholtz P."/>
            <person name="Kyrpides N.C."/>
            <person name="Klenk H.P."/>
        </authorList>
    </citation>
    <scope>NUCLEOTIDE SEQUENCE [LARGE SCALE GENOMIC DNA]</scope>
    <source>
        <strain evidence="8">DSM 14365 / CIP 107738 / JCM 11303 / AJ 13395 / SMP-2</strain>
    </source>
</reference>
<evidence type="ECO:0000256" key="4">
    <source>
        <dbReference type="ARBA" id="ARBA00022763"/>
    </source>
</evidence>
<dbReference type="eggNOG" id="COG0122">
    <property type="taxonomic scope" value="Bacteria"/>
</dbReference>
<proteinExistence type="inferred from homology"/>
<dbReference type="OrthoDB" id="9811249at2"/>
<evidence type="ECO:0000256" key="5">
    <source>
        <dbReference type="ARBA" id="ARBA00023204"/>
    </source>
</evidence>
<dbReference type="CDD" id="cd00056">
    <property type="entry name" value="ENDO3c"/>
    <property type="match status" value="1"/>
</dbReference>
<dbReference type="Gene3D" id="1.10.340.30">
    <property type="entry name" value="Hypothetical protein, domain 2"/>
    <property type="match status" value="1"/>
</dbReference>
<dbReference type="InterPro" id="IPR003265">
    <property type="entry name" value="HhH-GPD_domain"/>
</dbReference>
<dbReference type="GO" id="GO:0006307">
    <property type="term" value="P:DNA alkylation repair"/>
    <property type="evidence" value="ECO:0007669"/>
    <property type="project" value="TreeGrafter"/>
</dbReference>
<feature type="domain" description="HhH-GPD" evidence="6">
    <location>
        <begin position="59"/>
        <end position="214"/>
    </location>
</feature>
<evidence type="ECO:0000259" key="6">
    <source>
        <dbReference type="SMART" id="SM00478"/>
    </source>
</evidence>
<dbReference type="Pfam" id="PF00730">
    <property type="entry name" value="HhH-GPD"/>
    <property type="match status" value="1"/>
</dbReference>
<dbReference type="GO" id="GO:0032131">
    <property type="term" value="F:alkylated DNA binding"/>
    <property type="evidence" value="ECO:0007669"/>
    <property type="project" value="TreeGrafter"/>
</dbReference>
<dbReference type="GO" id="GO:0006285">
    <property type="term" value="P:base-excision repair, AP site formation"/>
    <property type="evidence" value="ECO:0007669"/>
    <property type="project" value="TreeGrafter"/>
</dbReference>
<gene>
    <name evidence="7" type="ordered locus">Hoch_3495</name>
</gene>
<dbReference type="PANTHER" id="PTHR43003:SF5">
    <property type="entry name" value="DNA-3-METHYLADENINE GLYCOSYLASE"/>
    <property type="match status" value="1"/>
</dbReference>
<evidence type="ECO:0000256" key="3">
    <source>
        <dbReference type="ARBA" id="ARBA00012000"/>
    </source>
</evidence>
<dbReference type="HOGENOM" id="CLU_000445_72_5_7"/>
<dbReference type="InterPro" id="IPR011257">
    <property type="entry name" value="DNA_glycosylase"/>
</dbReference>
<dbReference type="InterPro" id="IPR051912">
    <property type="entry name" value="Alkylbase_DNA_Glycosylase/TA"/>
</dbReference>
<dbReference type="Gene3D" id="1.10.1670.40">
    <property type="match status" value="1"/>
</dbReference>
<dbReference type="EC" id="3.2.2.21" evidence="3"/>
<evidence type="ECO:0000256" key="2">
    <source>
        <dbReference type="ARBA" id="ARBA00010817"/>
    </source>
</evidence>
<dbReference type="PANTHER" id="PTHR43003">
    <property type="entry name" value="DNA-3-METHYLADENINE GLYCOSYLASE"/>
    <property type="match status" value="1"/>
</dbReference>
<dbReference type="Proteomes" id="UP000001880">
    <property type="component" value="Chromosome"/>
</dbReference>
<keyword evidence="4" id="KW-0227">DNA damage</keyword>
<evidence type="ECO:0000256" key="1">
    <source>
        <dbReference type="ARBA" id="ARBA00000086"/>
    </source>
</evidence>
<evidence type="ECO:0000313" key="8">
    <source>
        <dbReference type="Proteomes" id="UP000001880"/>
    </source>
</evidence>
<accession>D0LW65</accession>